<dbReference type="FunFam" id="3.40.50.300:FF:000032">
    <property type="entry name" value="Export ABC transporter ATP-binding protein"/>
    <property type="match status" value="1"/>
</dbReference>
<feature type="domain" description="ABC transporter" evidence="5">
    <location>
        <begin position="2"/>
        <end position="220"/>
    </location>
</feature>
<keyword evidence="7" id="KW-1185">Reference proteome</keyword>
<dbReference type="InterPro" id="IPR003593">
    <property type="entry name" value="AAA+_ATPase"/>
</dbReference>
<evidence type="ECO:0000256" key="4">
    <source>
        <dbReference type="ARBA" id="ARBA00038388"/>
    </source>
</evidence>
<dbReference type="Proteomes" id="UP000196368">
    <property type="component" value="Unassembled WGS sequence"/>
</dbReference>
<accession>A0A1Y4DAL8</accession>
<dbReference type="SMART" id="SM00382">
    <property type="entry name" value="AAA"/>
    <property type="match status" value="1"/>
</dbReference>
<dbReference type="PROSITE" id="PS50893">
    <property type="entry name" value="ABC_TRANSPORTER_2"/>
    <property type="match status" value="1"/>
</dbReference>
<reference evidence="7" key="1">
    <citation type="submission" date="2017-04" db="EMBL/GenBank/DDBJ databases">
        <title>Function of individual gut microbiota members based on whole genome sequencing of pure cultures obtained from chicken caecum.</title>
        <authorList>
            <person name="Medvecky M."/>
            <person name="Cejkova D."/>
            <person name="Polansky O."/>
            <person name="Karasova D."/>
            <person name="Kubasova T."/>
            <person name="Cizek A."/>
            <person name="Rychlik I."/>
        </authorList>
    </citation>
    <scope>NUCLEOTIDE SEQUENCE [LARGE SCALE GENOMIC DNA]</scope>
    <source>
        <strain evidence="7">An273</strain>
    </source>
</reference>
<dbReference type="GO" id="GO:0022857">
    <property type="term" value="F:transmembrane transporter activity"/>
    <property type="evidence" value="ECO:0007669"/>
    <property type="project" value="UniProtKB-ARBA"/>
</dbReference>
<keyword evidence="3 6" id="KW-0067">ATP-binding</keyword>
<dbReference type="InterPro" id="IPR017911">
    <property type="entry name" value="MacB-like_ATP-bd"/>
</dbReference>
<dbReference type="GO" id="GO:0016887">
    <property type="term" value="F:ATP hydrolysis activity"/>
    <property type="evidence" value="ECO:0007669"/>
    <property type="project" value="InterPro"/>
</dbReference>
<dbReference type="Pfam" id="PF00005">
    <property type="entry name" value="ABC_tran"/>
    <property type="match status" value="1"/>
</dbReference>
<proteinExistence type="inferred from homology"/>
<evidence type="ECO:0000313" key="7">
    <source>
        <dbReference type="Proteomes" id="UP000196368"/>
    </source>
</evidence>
<keyword evidence="2" id="KW-0547">Nucleotide-binding</keyword>
<protein>
    <submittedName>
        <fullName evidence="6">Lipoprotein-releasing system ATP-binding protein LolD</fullName>
    </submittedName>
</protein>
<gene>
    <name evidence="6" type="primary">lolD</name>
    <name evidence="6" type="ORF">B5F75_06530</name>
</gene>
<dbReference type="Gene3D" id="3.40.50.300">
    <property type="entry name" value="P-loop containing nucleotide triphosphate hydrolases"/>
    <property type="match status" value="1"/>
</dbReference>
<dbReference type="PANTHER" id="PTHR24220">
    <property type="entry name" value="IMPORT ATP-BINDING PROTEIN"/>
    <property type="match status" value="1"/>
</dbReference>
<evidence type="ECO:0000256" key="2">
    <source>
        <dbReference type="ARBA" id="ARBA00022741"/>
    </source>
</evidence>
<evidence type="ECO:0000313" key="6">
    <source>
        <dbReference type="EMBL" id="OUO56267.1"/>
    </source>
</evidence>
<evidence type="ECO:0000256" key="3">
    <source>
        <dbReference type="ARBA" id="ARBA00022840"/>
    </source>
</evidence>
<comment type="caution">
    <text evidence="6">The sequence shown here is derived from an EMBL/GenBank/DDBJ whole genome shotgun (WGS) entry which is preliminary data.</text>
</comment>
<dbReference type="PROSITE" id="PS00211">
    <property type="entry name" value="ABC_TRANSPORTER_1"/>
    <property type="match status" value="1"/>
</dbReference>
<dbReference type="InterPro" id="IPR027417">
    <property type="entry name" value="P-loop_NTPase"/>
</dbReference>
<dbReference type="EMBL" id="NFJD01000004">
    <property type="protein sequence ID" value="OUO56267.1"/>
    <property type="molecule type" value="Genomic_DNA"/>
</dbReference>
<dbReference type="SUPFAM" id="SSF52540">
    <property type="entry name" value="P-loop containing nucleoside triphosphate hydrolases"/>
    <property type="match status" value="1"/>
</dbReference>
<evidence type="ECO:0000259" key="5">
    <source>
        <dbReference type="PROSITE" id="PS50893"/>
    </source>
</evidence>
<dbReference type="InterPro" id="IPR003439">
    <property type="entry name" value="ABC_transporter-like_ATP-bd"/>
</dbReference>
<dbReference type="OrthoDB" id="9809450at2"/>
<dbReference type="GO" id="GO:0005886">
    <property type="term" value="C:plasma membrane"/>
    <property type="evidence" value="ECO:0007669"/>
    <property type="project" value="TreeGrafter"/>
</dbReference>
<dbReference type="GO" id="GO:0098796">
    <property type="term" value="C:membrane protein complex"/>
    <property type="evidence" value="ECO:0007669"/>
    <property type="project" value="UniProtKB-ARBA"/>
</dbReference>
<organism evidence="6 7">
    <name type="scientific">Candidatus Avelusimicrobium gallicola</name>
    <dbReference type="NCBI Taxonomy" id="2562704"/>
    <lineage>
        <taxon>Bacteria</taxon>
        <taxon>Pseudomonadati</taxon>
        <taxon>Elusimicrobiota</taxon>
        <taxon>Elusimicrobia</taxon>
        <taxon>Elusimicrobiales</taxon>
        <taxon>Elusimicrobiaceae</taxon>
        <taxon>Candidatus Avelusimicrobium</taxon>
    </lineage>
</organism>
<sequence>MIKLEHITKIYGQGDENLCVLEDVTLTLPRGKFTVLLGPSGSGKSTLLNLIAMLDKPTSGTIYLDGQNITALKSETARSALRLKKMGFVFQFDGLLPEFSLLENVDMPALMRGRPDPKKAQQLLENLGLGAISHKLPADLSGGEKQRASIARALRNDPPLLLADEPTGNLDTARKQQVFEDFARMSREQGLTVLMVTHDVHAADYADEVYTLENRKLVKTK</sequence>
<evidence type="ECO:0000256" key="1">
    <source>
        <dbReference type="ARBA" id="ARBA00022448"/>
    </source>
</evidence>
<dbReference type="GO" id="GO:0005524">
    <property type="term" value="F:ATP binding"/>
    <property type="evidence" value="ECO:0007669"/>
    <property type="project" value="UniProtKB-KW"/>
</dbReference>
<keyword evidence="1" id="KW-0813">Transport</keyword>
<dbReference type="RefSeq" id="WP_087289175.1">
    <property type="nucleotide sequence ID" value="NZ_NFJD01000004.1"/>
</dbReference>
<comment type="similarity">
    <text evidence="4">Belongs to the ABC transporter superfamily. Macrolide exporter (TC 3.A.1.122) family.</text>
</comment>
<dbReference type="CDD" id="cd03255">
    <property type="entry name" value="ABC_MJ0796_LolCDE_FtsE"/>
    <property type="match status" value="1"/>
</dbReference>
<dbReference type="InterPro" id="IPR017871">
    <property type="entry name" value="ABC_transporter-like_CS"/>
</dbReference>
<dbReference type="AlphaFoldDB" id="A0A1Y4DAL8"/>
<name>A0A1Y4DAL8_9BACT</name>
<dbReference type="InterPro" id="IPR015854">
    <property type="entry name" value="ABC_transpr_LolD-like"/>
</dbReference>
<keyword evidence="6" id="KW-0449">Lipoprotein</keyword>